<dbReference type="InterPro" id="IPR025558">
    <property type="entry name" value="DUF4283"/>
</dbReference>
<keyword evidence="1" id="KW-0472">Membrane</keyword>
<reference evidence="3" key="1">
    <citation type="journal article" date="2023" name="Plant J.">
        <title>Genome sequences and population genomics provide insights into the demographic history, inbreeding, and mutation load of two 'living fossil' tree species of Dipteronia.</title>
        <authorList>
            <person name="Feng Y."/>
            <person name="Comes H.P."/>
            <person name="Chen J."/>
            <person name="Zhu S."/>
            <person name="Lu R."/>
            <person name="Zhang X."/>
            <person name="Li P."/>
            <person name="Qiu J."/>
            <person name="Olsen K.M."/>
            <person name="Qiu Y."/>
        </authorList>
    </citation>
    <scope>NUCLEOTIDE SEQUENCE</scope>
    <source>
        <strain evidence="3">NBL</strain>
    </source>
</reference>
<dbReference type="PANTHER" id="PTHR33726:SF19">
    <property type="entry name" value="OS03G0313800 PROTEIN"/>
    <property type="match status" value="1"/>
</dbReference>
<evidence type="ECO:0000256" key="1">
    <source>
        <dbReference type="SAM" id="Phobius"/>
    </source>
</evidence>
<comment type="caution">
    <text evidence="3">The sequence shown here is derived from an EMBL/GenBank/DDBJ whole genome shotgun (WGS) entry which is preliminary data.</text>
</comment>
<dbReference type="Proteomes" id="UP001281410">
    <property type="component" value="Unassembled WGS sequence"/>
</dbReference>
<feature type="domain" description="DUF4283" evidence="2">
    <location>
        <begin position="100"/>
        <end position="156"/>
    </location>
</feature>
<gene>
    <name evidence="3" type="ORF">Dsin_023303</name>
</gene>
<dbReference type="Pfam" id="PF14111">
    <property type="entry name" value="DUF4283"/>
    <property type="match status" value="1"/>
</dbReference>
<dbReference type="PANTHER" id="PTHR33726">
    <property type="entry name" value="TRANSMEMBRANE PROTEIN"/>
    <property type="match status" value="1"/>
</dbReference>
<protein>
    <recommendedName>
        <fullName evidence="2">DUF4283 domain-containing protein</fullName>
    </recommendedName>
</protein>
<proteinExistence type="predicted"/>
<dbReference type="AlphaFoldDB" id="A0AAE0A312"/>
<organism evidence="3 4">
    <name type="scientific">Dipteronia sinensis</name>
    <dbReference type="NCBI Taxonomy" id="43782"/>
    <lineage>
        <taxon>Eukaryota</taxon>
        <taxon>Viridiplantae</taxon>
        <taxon>Streptophyta</taxon>
        <taxon>Embryophyta</taxon>
        <taxon>Tracheophyta</taxon>
        <taxon>Spermatophyta</taxon>
        <taxon>Magnoliopsida</taxon>
        <taxon>eudicotyledons</taxon>
        <taxon>Gunneridae</taxon>
        <taxon>Pentapetalae</taxon>
        <taxon>rosids</taxon>
        <taxon>malvids</taxon>
        <taxon>Sapindales</taxon>
        <taxon>Sapindaceae</taxon>
        <taxon>Hippocastanoideae</taxon>
        <taxon>Acereae</taxon>
        <taxon>Dipteronia</taxon>
    </lineage>
</organism>
<evidence type="ECO:0000259" key="2">
    <source>
        <dbReference type="Pfam" id="PF14111"/>
    </source>
</evidence>
<accession>A0AAE0A312</accession>
<name>A0AAE0A312_9ROSI</name>
<keyword evidence="4" id="KW-1185">Reference proteome</keyword>
<dbReference type="EMBL" id="JANJYJ010000007">
    <property type="protein sequence ID" value="KAK3199888.1"/>
    <property type="molecule type" value="Genomic_DNA"/>
</dbReference>
<feature type="transmembrane region" description="Helical" evidence="1">
    <location>
        <begin position="30"/>
        <end position="58"/>
    </location>
</feature>
<evidence type="ECO:0000313" key="3">
    <source>
        <dbReference type="EMBL" id="KAK3199888.1"/>
    </source>
</evidence>
<evidence type="ECO:0000313" key="4">
    <source>
        <dbReference type="Proteomes" id="UP001281410"/>
    </source>
</evidence>
<sequence length="156" mass="17700">MAERWWWSRSAALRWIPQSATWPVLSFDDVMWSVVTAVESVALVSMLCFFFLFCDLVLLHIGSLEMLAAEIAKLYENLSLVDEDGAIHELPMEEQKKGEADVGHCLVGKILTGKKVNMEAFTSLIEQLWSPFGSVAIESVGENIFMFYFSNQEDRN</sequence>
<keyword evidence="1" id="KW-0812">Transmembrane</keyword>
<keyword evidence="1" id="KW-1133">Transmembrane helix</keyword>